<name>A0ABP5FR69_9ACTN</name>
<evidence type="ECO:0000313" key="4">
    <source>
        <dbReference type="Proteomes" id="UP001500751"/>
    </source>
</evidence>
<accession>A0ABP5FR69</accession>
<gene>
    <name evidence="3" type="ORF">GCM10009839_32360</name>
</gene>
<evidence type="ECO:0000313" key="3">
    <source>
        <dbReference type="EMBL" id="GAA2030209.1"/>
    </source>
</evidence>
<sequence>MRLPRILASLAAAAMFAVLATPGTADADTTPPATDLASIDASLLYPFETGLAAQYDATTAVAKLHAYEVCHVPVPPKTSCPPPLPATCGDAANVLNGTTSACFDLAAVDRSPHTGSTDWFIPFGSEAVGWSAATGGHAPANLTSADLRNIYTCVITQWNQITDIPGYTGPSTAIKIYVPPAGSSTRASFLSALGIAVTSAPCWQATTPAENEGTDPVFAGNPDAIFPYSLSHYVGQVYYGRGGGSDLPGALDALRSIDGVNQIDSATKSWNSNVPTAFVRSVYHVVRQADWADPVEGPRLKALLSRAVAGGYLCSAFQTGITSYGFHGIGASCGVLVAGI</sequence>
<proteinExistence type="predicted"/>
<evidence type="ECO:0000256" key="1">
    <source>
        <dbReference type="SAM" id="SignalP"/>
    </source>
</evidence>
<dbReference type="Pfam" id="PF12849">
    <property type="entry name" value="PBP_like_2"/>
    <property type="match status" value="1"/>
</dbReference>
<dbReference type="RefSeq" id="WP_344666424.1">
    <property type="nucleotide sequence ID" value="NZ_BAAAQN010000016.1"/>
</dbReference>
<dbReference type="SUPFAM" id="SSF53850">
    <property type="entry name" value="Periplasmic binding protein-like II"/>
    <property type="match status" value="1"/>
</dbReference>
<keyword evidence="1" id="KW-0732">Signal</keyword>
<keyword evidence="4" id="KW-1185">Reference proteome</keyword>
<feature type="chain" id="PRO_5045312872" description="PBP domain-containing protein" evidence="1">
    <location>
        <begin position="28"/>
        <end position="340"/>
    </location>
</feature>
<dbReference type="EMBL" id="BAAAQN010000016">
    <property type="protein sequence ID" value="GAA2030209.1"/>
    <property type="molecule type" value="Genomic_DNA"/>
</dbReference>
<feature type="signal peptide" evidence="1">
    <location>
        <begin position="1"/>
        <end position="27"/>
    </location>
</feature>
<protein>
    <recommendedName>
        <fullName evidence="2">PBP domain-containing protein</fullName>
    </recommendedName>
</protein>
<evidence type="ECO:0000259" key="2">
    <source>
        <dbReference type="Pfam" id="PF12849"/>
    </source>
</evidence>
<dbReference type="InterPro" id="IPR024370">
    <property type="entry name" value="PBP_domain"/>
</dbReference>
<dbReference type="Gene3D" id="3.40.190.10">
    <property type="entry name" value="Periplasmic binding protein-like II"/>
    <property type="match status" value="1"/>
</dbReference>
<comment type="caution">
    <text evidence="3">The sequence shown here is derived from an EMBL/GenBank/DDBJ whole genome shotgun (WGS) entry which is preliminary data.</text>
</comment>
<organism evidence="3 4">
    <name type="scientific">Catenulispora yoronensis</name>
    <dbReference type="NCBI Taxonomy" id="450799"/>
    <lineage>
        <taxon>Bacteria</taxon>
        <taxon>Bacillati</taxon>
        <taxon>Actinomycetota</taxon>
        <taxon>Actinomycetes</taxon>
        <taxon>Catenulisporales</taxon>
        <taxon>Catenulisporaceae</taxon>
        <taxon>Catenulispora</taxon>
    </lineage>
</organism>
<dbReference type="Proteomes" id="UP001500751">
    <property type="component" value="Unassembled WGS sequence"/>
</dbReference>
<feature type="domain" description="PBP" evidence="2">
    <location>
        <begin position="119"/>
        <end position="209"/>
    </location>
</feature>
<reference evidence="4" key="1">
    <citation type="journal article" date="2019" name="Int. J. Syst. Evol. Microbiol.">
        <title>The Global Catalogue of Microorganisms (GCM) 10K type strain sequencing project: providing services to taxonomists for standard genome sequencing and annotation.</title>
        <authorList>
            <consortium name="The Broad Institute Genomics Platform"/>
            <consortium name="The Broad Institute Genome Sequencing Center for Infectious Disease"/>
            <person name="Wu L."/>
            <person name="Ma J."/>
        </authorList>
    </citation>
    <scope>NUCLEOTIDE SEQUENCE [LARGE SCALE GENOMIC DNA]</scope>
    <source>
        <strain evidence="4">JCM 16014</strain>
    </source>
</reference>